<name>A0A410DX83_9CLOT</name>
<dbReference type="SMART" id="SM00086">
    <property type="entry name" value="PAC"/>
    <property type="match status" value="5"/>
</dbReference>
<keyword evidence="7" id="KW-0902">Two-component regulatory system</keyword>
<dbReference type="EMBL" id="CP025746">
    <property type="protein sequence ID" value="QAA33684.1"/>
    <property type="molecule type" value="Genomic_DNA"/>
</dbReference>
<dbReference type="Gene3D" id="3.30.565.10">
    <property type="entry name" value="Histidine kinase-like ATPase, C-terminal domain"/>
    <property type="match status" value="1"/>
</dbReference>
<dbReference type="Pfam" id="PF02518">
    <property type="entry name" value="HATPase_c"/>
    <property type="match status" value="1"/>
</dbReference>
<evidence type="ECO:0000313" key="12">
    <source>
        <dbReference type="Proteomes" id="UP000286268"/>
    </source>
</evidence>
<dbReference type="AlphaFoldDB" id="A0A410DX83"/>
<evidence type="ECO:0000259" key="8">
    <source>
        <dbReference type="PROSITE" id="PS50109"/>
    </source>
</evidence>
<dbReference type="FunFam" id="3.30.565.10:FF:000006">
    <property type="entry name" value="Sensor histidine kinase WalK"/>
    <property type="match status" value="1"/>
</dbReference>
<dbReference type="CDD" id="cd00082">
    <property type="entry name" value="HisKA"/>
    <property type="match status" value="1"/>
</dbReference>
<dbReference type="PRINTS" id="PR00344">
    <property type="entry name" value="BCTRLSENSOR"/>
</dbReference>
<proteinExistence type="predicted"/>
<dbReference type="PANTHER" id="PTHR43047:SF72">
    <property type="entry name" value="OSMOSENSING HISTIDINE PROTEIN KINASE SLN1"/>
    <property type="match status" value="1"/>
</dbReference>
<dbReference type="InterPro" id="IPR000014">
    <property type="entry name" value="PAS"/>
</dbReference>
<evidence type="ECO:0000313" key="11">
    <source>
        <dbReference type="EMBL" id="QAA33684.1"/>
    </source>
</evidence>
<dbReference type="PROSITE" id="PS50112">
    <property type="entry name" value="PAS"/>
    <property type="match status" value="1"/>
</dbReference>
<dbReference type="InterPro" id="IPR004358">
    <property type="entry name" value="Sig_transdc_His_kin-like_C"/>
</dbReference>
<dbReference type="PROSITE" id="PS50113">
    <property type="entry name" value="PAC"/>
    <property type="match status" value="2"/>
</dbReference>
<dbReference type="InterPro" id="IPR036097">
    <property type="entry name" value="HisK_dim/P_sf"/>
</dbReference>
<comment type="catalytic activity">
    <reaction evidence="1">
        <text>ATP + protein L-histidine = ADP + protein N-phospho-L-histidine.</text>
        <dbReference type="EC" id="2.7.13.3"/>
    </reaction>
</comment>
<evidence type="ECO:0000256" key="6">
    <source>
        <dbReference type="ARBA" id="ARBA00022777"/>
    </source>
</evidence>
<keyword evidence="5" id="KW-0808">Transferase</keyword>
<dbReference type="InterPro" id="IPR000700">
    <property type="entry name" value="PAS-assoc_C"/>
</dbReference>
<keyword evidence="4" id="KW-0597">Phosphoprotein</keyword>
<evidence type="ECO:0000256" key="5">
    <source>
        <dbReference type="ARBA" id="ARBA00022679"/>
    </source>
</evidence>
<evidence type="ECO:0000259" key="9">
    <source>
        <dbReference type="PROSITE" id="PS50112"/>
    </source>
</evidence>
<dbReference type="CDD" id="cd16922">
    <property type="entry name" value="HATPase_EvgS-ArcB-TorS-like"/>
    <property type="match status" value="1"/>
</dbReference>
<dbReference type="PANTHER" id="PTHR43047">
    <property type="entry name" value="TWO-COMPONENT HISTIDINE PROTEIN KINASE"/>
    <property type="match status" value="1"/>
</dbReference>
<dbReference type="Gene3D" id="1.10.287.130">
    <property type="match status" value="1"/>
</dbReference>
<dbReference type="SMART" id="SM00387">
    <property type="entry name" value="HATPase_c"/>
    <property type="match status" value="1"/>
</dbReference>
<feature type="domain" description="PAS" evidence="9">
    <location>
        <begin position="255"/>
        <end position="322"/>
    </location>
</feature>
<comment type="subcellular location">
    <subcellularLocation>
        <location evidence="2">Membrane</location>
    </subcellularLocation>
</comment>
<protein>
    <recommendedName>
        <fullName evidence="3">histidine kinase</fullName>
        <ecNumber evidence="3">2.7.13.3</ecNumber>
    </recommendedName>
</protein>
<dbReference type="GO" id="GO:0000155">
    <property type="term" value="F:phosphorelay sensor kinase activity"/>
    <property type="evidence" value="ECO:0007669"/>
    <property type="project" value="InterPro"/>
</dbReference>
<dbReference type="OrthoDB" id="9813394at2"/>
<organism evidence="11 12">
    <name type="scientific">Clostridium manihotivorum</name>
    <dbReference type="NCBI Taxonomy" id="2320868"/>
    <lineage>
        <taxon>Bacteria</taxon>
        <taxon>Bacillati</taxon>
        <taxon>Bacillota</taxon>
        <taxon>Clostridia</taxon>
        <taxon>Eubacteriales</taxon>
        <taxon>Clostridiaceae</taxon>
        <taxon>Clostridium</taxon>
    </lineage>
</organism>
<evidence type="ECO:0000259" key="10">
    <source>
        <dbReference type="PROSITE" id="PS50113"/>
    </source>
</evidence>
<dbReference type="SMART" id="SM00091">
    <property type="entry name" value="PAS"/>
    <property type="match status" value="6"/>
</dbReference>
<dbReference type="SUPFAM" id="SSF55874">
    <property type="entry name" value="ATPase domain of HSP90 chaperone/DNA topoisomerase II/histidine kinase"/>
    <property type="match status" value="1"/>
</dbReference>
<keyword evidence="6" id="KW-0418">Kinase</keyword>
<dbReference type="GO" id="GO:0009927">
    <property type="term" value="F:histidine phosphotransfer kinase activity"/>
    <property type="evidence" value="ECO:0007669"/>
    <property type="project" value="TreeGrafter"/>
</dbReference>
<dbReference type="Proteomes" id="UP000286268">
    <property type="component" value="Chromosome"/>
</dbReference>
<dbReference type="InterPro" id="IPR003594">
    <property type="entry name" value="HATPase_dom"/>
</dbReference>
<dbReference type="InterPro" id="IPR001610">
    <property type="entry name" value="PAC"/>
</dbReference>
<dbReference type="GO" id="GO:0005886">
    <property type="term" value="C:plasma membrane"/>
    <property type="evidence" value="ECO:0007669"/>
    <property type="project" value="TreeGrafter"/>
</dbReference>
<sequence length="1165" mass="134590">MNNVTSLKQNDGLAYIVLNNGAVTDISKSFLEITRFKYNELIDNSIAEIFELLRVGPYVNYEHIDEVTDYFLFTKELEAKIVNIKLIRNKEERIYIFNEKPNSKLESRLPLANALCLEEYRGIAIFSVPDMILLKANDKYISFFDKAFNLRENCIGRPIRELITCFKGSTHEEALNNVLKTGKVYNVDEYVYEGFNRGTTYWQFTIVPVYDEDKIKYCVVMATEITDKILHKNKIEDQAKIIRDQADILRWQAALLNLSKESIFAWELDGGILYWNKGAEENYGYKKEEALGRVSHQLLKTTHKEGFSIIKSKILHQGIWNGEIEHIKKDGTKIVVESSHQLIVDENGRKIILEINRDITERRKVEEDLINQRNQLEEIIQSIDDAIFIYNTDKKTYLTNNVAKKYFKGAEIDWLGEELIDTKFYDLKGNEISIEHIVISRVLDGAVLINNRIIMKDEACIKYLSINGRPIYDKEGKVKFAIISCRDITQDIEANKIIEQQKRELELILDNINDVLVIVDKERNYIRSNKRLREWIKACDNDELREKLKSVKYYDINGKPIAQDELPSSRILKGEILDQYNIVVKLGEIERYLSLSGRPIYDENGSVAMGVFSSRNITEMLKQSTIIREQKEELEAIIDNITEELYIIDKDRNYLMLNKAARDRNKYFKFNNSSEYVDNCRIYELSGEEVNFNDTPVARLARGEVVTDEVFILYDPEKRYILVNCKPILDDSGKLKVGIMLSQDITTRILQEQQIKHQNIQLKAILESMPDALILIDEKRQIKFLNEASKPYFLKKYDNFTVGEFLKTSKCYYGIDGELIPEEELPVFNAMRNGSFENCIITIQLPGKKMYASINGSTIISDCAKEAILSVRDITDQVMQEKSVQHHQYIALQAEKEKNEALEKSIEMKDEFLSIISHEFRTPLNVISSAVQAINYLCENELSDKSKKYLSIIRQNTFRQLRLVNNLLDITRADAGRIKLHKRNVDIVFLTKAIIESVNVYSSQKGVKVDFTSCYEEKIIAMDEEKYERILLNILSNATKFTPSGKLVSVKLRKYRNRVYIDIKDDGIGIPKDKLNIIFERFGQVDSSLSRQAEGAGIGLSLVKKLIDALEGTITVKSKVDKGSTFTISFPDEKITEDYELSPVIDLLENRLVEITKVEFSDIYL</sequence>
<feature type="domain" description="PAC" evidence="10">
    <location>
        <begin position="320"/>
        <end position="371"/>
    </location>
</feature>
<dbReference type="PROSITE" id="PS50109">
    <property type="entry name" value="HIS_KIN"/>
    <property type="match status" value="1"/>
</dbReference>
<accession>A0A410DX83</accession>
<gene>
    <name evidence="11" type="ORF">C1I91_19720</name>
</gene>
<feature type="domain" description="PAC" evidence="10">
    <location>
        <begin position="447"/>
        <end position="500"/>
    </location>
</feature>
<dbReference type="InterPro" id="IPR005467">
    <property type="entry name" value="His_kinase_dom"/>
</dbReference>
<keyword evidence="12" id="KW-1185">Reference proteome</keyword>
<dbReference type="Pfam" id="PF13188">
    <property type="entry name" value="PAS_8"/>
    <property type="match status" value="1"/>
</dbReference>
<dbReference type="SUPFAM" id="SSF55785">
    <property type="entry name" value="PYP-like sensor domain (PAS domain)"/>
    <property type="match status" value="6"/>
</dbReference>
<dbReference type="NCBIfam" id="TIGR00229">
    <property type="entry name" value="sensory_box"/>
    <property type="match status" value="1"/>
</dbReference>
<evidence type="ECO:0000256" key="7">
    <source>
        <dbReference type="ARBA" id="ARBA00023012"/>
    </source>
</evidence>
<evidence type="ECO:0000256" key="3">
    <source>
        <dbReference type="ARBA" id="ARBA00012438"/>
    </source>
</evidence>
<evidence type="ECO:0000256" key="1">
    <source>
        <dbReference type="ARBA" id="ARBA00000085"/>
    </source>
</evidence>
<dbReference type="CDD" id="cd00130">
    <property type="entry name" value="PAS"/>
    <property type="match status" value="1"/>
</dbReference>
<dbReference type="InterPro" id="IPR036890">
    <property type="entry name" value="HATPase_C_sf"/>
</dbReference>
<dbReference type="InterPro" id="IPR003661">
    <property type="entry name" value="HisK_dim/P_dom"/>
</dbReference>
<reference evidence="11 12" key="1">
    <citation type="submission" date="2018-01" db="EMBL/GenBank/DDBJ databases">
        <title>Genome Sequencing and Assembly of Anaerobacter polyendosporus strain CT4.</title>
        <authorList>
            <person name="Tachaapaikoon C."/>
            <person name="Sutheeworapong S."/>
            <person name="Jenjaroenpun P."/>
            <person name="Wongsurawat T."/>
            <person name="Nookeaw I."/>
            <person name="Cheawchanlertfa P."/>
            <person name="Kosugi A."/>
            <person name="Cheevadhanarak S."/>
            <person name="Ratanakhanokchai K."/>
        </authorList>
    </citation>
    <scope>NUCLEOTIDE SEQUENCE [LARGE SCALE GENOMIC DNA]</scope>
    <source>
        <strain evidence="11 12">CT4</strain>
    </source>
</reference>
<dbReference type="InterPro" id="IPR035965">
    <property type="entry name" value="PAS-like_dom_sf"/>
</dbReference>
<evidence type="ECO:0000256" key="4">
    <source>
        <dbReference type="ARBA" id="ARBA00022553"/>
    </source>
</evidence>
<dbReference type="RefSeq" id="WP_128214408.1">
    <property type="nucleotide sequence ID" value="NZ_CP025746.1"/>
</dbReference>
<dbReference type="Pfam" id="PF13426">
    <property type="entry name" value="PAS_9"/>
    <property type="match status" value="4"/>
</dbReference>
<dbReference type="KEGG" id="cmah:C1I91_19720"/>
<evidence type="ECO:0000256" key="2">
    <source>
        <dbReference type="ARBA" id="ARBA00004370"/>
    </source>
</evidence>
<dbReference type="Gene3D" id="3.30.450.20">
    <property type="entry name" value="PAS domain"/>
    <property type="match status" value="6"/>
</dbReference>
<feature type="domain" description="Histidine kinase" evidence="8">
    <location>
        <begin position="915"/>
        <end position="1134"/>
    </location>
</feature>
<dbReference type="SUPFAM" id="SSF47384">
    <property type="entry name" value="Homodimeric domain of signal transducing histidine kinase"/>
    <property type="match status" value="1"/>
</dbReference>
<dbReference type="EC" id="2.7.13.3" evidence="3"/>
<dbReference type="Pfam" id="PF00512">
    <property type="entry name" value="HisKA"/>
    <property type="match status" value="1"/>
</dbReference>
<dbReference type="SMART" id="SM00388">
    <property type="entry name" value="HisKA"/>
    <property type="match status" value="1"/>
</dbReference>